<sequence length="199" mass="22314">MNKIITKILTVRLSPLLPSVISPNQSRFIRGRLLNDNVLLAQEMFYELPRCSPTPNVAIKIDMAKAYDRVQWPFLLKILRHMGFSEEAWLGLIERCIGSCWFSVLVNGAPSGFFKSTRGLRQGDPISPVLFVIAADYLSRALDKLILGRKEMLFKSTHYSSEISHLAYADDILIFTQAATSSLSQLRACLEDYVAVSGS</sequence>
<feature type="domain" description="Reverse transcriptase" evidence="1">
    <location>
        <begin position="1"/>
        <end position="199"/>
    </location>
</feature>
<gene>
    <name evidence="2" type="ORF">AAHA92_17285</name>
</gene>
<comment type="caution">
    <text evidence="2">The sequence shown here is derived from an EMBL/GenBank/DDBJ whole genome shotgun (WGS) entry which is preliminary data.</text>
</comment>
<dbReference type="PROSITE" id="PS50878">
    <property type="entry name" value="RT_POL"/>
    <property type="match status" value="1"/>
</dbReference>
<evidence type="ECO:0000259" key="1">
    <source>
        <dbReference type="PROSITE" id="PS50878"/>
    </source>
</evidence>
<reference evidence="2 3" key="1">
    <citation type="submission" date="2024-06" db="EMBL/GenBank/DDBJ databases">
        <title>A chromosome level genome sequence of Diviner's sage (Salvia divinorum).</title>
        <authorList>
            <person name="Ford S.A."/>
            <person name="Ro D.-K."/>
            <person name="Ness R.W."/>
            <person name="Phillips M.A."/>
        </authorList>
    </citation>
    <scope>NUCLEOTIDE SEQUENCE [LARGE SCALE GENOMIC DNA]</scope>
    <source>
        <strain evidence="2">SAF-2024a</strain>
        <tissue evidence="2">Leaf</tissue>
    </source>
</reference>
<dbReference type="CDD" id="cd01650">
    <property type="entry name" value="RT_nLTR_like"/>
    <property type="match status" value="1"/>
</dbReference>
<dbReference type="PANTHER" id="PTHR46890">
    <property type="entry name" value="NON-LTR RETROLELEMENT REVERSE TRANSCRIPTASE-LIKE PROTEIN-RELATED"/>
    <property type="match status" value="1"/>
</dbReference>
<evidence type="ECO:0000313" key="3">
    <source>
        <dbReference type="Proteomes" id="UP001567538"/>
    </source>
</evidence>
<dbReference type="InterPro" id="IPR052343">
    <property type="entry name" value="Retrotransposon-Effector_Assoc"/>
</dbReference>
<dbReference type="InterPro" id="IPR043502">
    <property type="entry name" value="DNA/RNA_pol_sf"/>
</dbReference>
<dbReference type="Pfam" id="PF00078">
    <property type="entry name" value="RVT_1"/>
    <property type="match status" value="1"/>
</dbReference>
<name>A0ABD1GYB6_SALDI</name>
<proteinExistence type="predicted"/>
<dbReference type="InterPro" id="IPR000477">
    <property type="entry name" value="RT_dom"/>
</dbReference>
<dbReference type="AlphaFoldDB" id="A0ABD1GYB6"/>
<protein>
    <recommendedName>
        <fullName evidence="1">Reverse transcriptase domain-containing protein</fullName>
    </recommendedName>
</protein>
<dbReference type="EMBL" id="JBEAFC010000007">
    <property type="protein sequence ID" value="KAL1549150.1"/>
    <property type="molecule type" value="Genomic_DNA"/>
</dbReference>
<dbReference type="PANTHER" id="PTHR46890:SF48">
    <property type="entry name" value="RNA-DIRECTED DNA POLYMERASE"/>
    <property type="match status" value="1"/>
</dbReference>
<keyword evidence="3" id="KW-1185">Reference proteome</keyword>
<evidence type="ECO:0000313" key="2">
    <source>
        <dbReference type="EMBL" id="KAL1549150.1"/>
    </source>
</evidence>
<accession>A0ABD1GYB6</accession>
<organism evidence="2 3">
    <name type="scientific">Salvia divinorum</name>
    <name type="common">Maria pastora</name>
    <name type="synonym">Diviner's sage</name>
    <dbReference type="NCBI Taxonomy" id="28513"/>
    <lineage>
        <taxon>Eukaryota</taxon>
        <taxon>Viridiplantae</taxon>
        <taxon>Streptophyta</taxon>
        <taxon>Embryophyta</taxon>
        <taxon>Tracheophyta</taxon>
        <taxon>Spermatophyta</taxon>
        <taxon>Magnoliopsida</taxon>
        <taxon>eudicotyledons</taxon>
        <taxon>Gunneridae</taxon>
        <taxon>Pentapetalae</taxon>
        <taxon>asterids</taxon>
        <taxon>lamiids</taxon>
        <taxon>Lamiales</taxon>
        <taxon>Lamiaceae</taxon>
        <taxon>Nepetoideae</taxon>
        <taxon>Mentheae</taxon>
        <taxon>Salviinae</taxon>
        <taxon>Salvia</taxon>
        <taxon>Salvia subgen. Calosphace</taxon>
    </lineage>
</organism>
<dbReference type="SUPFAM" id="SSF56672">
    <property type="entry name" value="DNA/RNA polymerases"/>
    <property type="match status" value="1"/>
</dbReference>
<dbReference type="Proteomes" id="UP001567538">
    <property type="component" value="Unassembled WGS sequence"/>
</dbReference>